<name>A0A916EFF5_9GLOM</name>
<dbReference type="OrthoDB" id="2408580at2759"/>
<dbReference type="VEuPathDB" id="FungiDB:RhiirFUN_008963"/>
<proteinExistence type="predicted"/>
<evidence type="ECO:0000313" key="1">
    <source>
        <dbReference type="EMBL" id="CAB5383563.1"/>
    </source>
</evidence>
<sequence length="567" mass="66056">MRLYLLVSVYQNGKQIVKSSAISIEPPGLLSDLLKLALSTNDIPNVNISVDFQKDNSKDWHIILKGIQENLEILIFLKATHIRFIWNDDYDDINNSQAEIHKNAFNILMSNATNIHLPLAQGLTTRNNLLYNHVIDLLRIQKLGWFGNAHTTSGVQFVSRLSNLIWYIDPHRSKFIQRSYHFPKFIEELPEYKASSSYNQYYNNSHHKKIEIQAKTLKRHVEALENSLIQPWASDKKWEQFIDEVIQSCATSKKYVEYLDNVNNRMRIIHSSSIPIRNGIDHIKVLDINKTSSMSNKYTDIINLMQDKAEYDPICIDDLIPHNVFQAAYFEGMELPFNITLYRYYSGNYIDPNIVFDLRKNGGFKGTKFDEFWNEMDAYFNEIVLAVHDQRHTSNLYMPVAISIQELRESIIERLKAKHDEEKFSTISVPSKYSFQIKKCRKNECVICDPIRLPQEIFNQLHFMPDPQISSDPDHYQDFNSLYGRNTTEIDLPSKKNNLVCQELAPDGIIEHSQVCYYCGEENNLINPSPEVLSRFRTVYPLCEVCQKNGVTFFTKGKLQMKKKQRV</sequence>
<dbReference type="VEuPathDB" id="FungiDB:RhiirFUN_008965"/>
<reference evidence="1" key="1">
    <citation type="submission" date="2020-05" db="EMBL/GenBank/DDBJ databases">
        <authorList>
            <person name="Rincon C."/>
            <person name="Sanders R I."/>
            <person name="Robbins C."/>
            <person name="Chaturvedi A."/>
        </authorList>
    </citation>
    <scope>NUCLEOTIDE SEQUENCE</scope>
    <source>
        <strain evidence="1">CHB12</strain>
    </source>
</reference>
<accession>A0A916EFF5</accession>
<dbReference type="VEuPathDB" id="FungiDB:RhiirFUN_009267"/>
<dbReference type="EMBL" id="CAGKOT010000049">
    <property type="protein sequence ID" value="CAB5383563.1"/>
    <property type="molecule type" value="Genomic_DNA"/>
</dbReference>
<comment type="caution">
    <text evidence="1">The sequence shown here is derived from an EMBL/GenBank/DDBJ whole genome shotgun (WGS) entry which is preliminary data.</text>
</comment>
<dbReference type="AlphaFoldDB" id="A0A916EFF5"/>
<gene>
    <name evidence="1" type="ORF">CHRIB12_LOCUS18461</name>
</gene>
<dbReference type="Proteomes" id="UP000684084">
    <property type="component" value="Unassembled WGS sequence"/>
</dbReference>
<protein>
    <submittedName>
        <fullName evidence="1">Uncharacterized protein</fullName>
    </submittedName>
</protein>
<evidence type="ECO:0000313" key="2">
    <source>
        <dbReference type="Proteomes" id="UP000684084"/>
    </source>
</evidence>
<organism evidence="1 2">
    <name type="scientific">Rhizophagus irregularis</name>
    <dbReference type="NCBI Taxonomy" id="588596"/>
    <lineage>
        <taxon>Eukaryota</taxon>
        <taxon>Fungi</taxon>
        <taxon>Fungi incertae sedis</taxon>
        <taxon>Mucoromycota</taxon>
        <taxon>Glomeromycotina</taxon>
        <taxon>Glomeromycetes</taxon>
        <taxon>Glomerales</taxon>
        <taxon>Glomeraceae</taxon>
        <taxon>Rhizophagus</taxon>
    </lineage>
</organism>